<proteinExistence type="predicted"/>
<gene>
    <name evidence="2" type="ORF">I553_6785</name>
</gene>
<accession>X7Z3Q1</accession>
<dbReference type="AlphaFoldDB" id="X7Z3Q1"/>
<feature type="region of interest" description="Disordered" evidence="1">
    <location>
        <begin position="106"/>
        <end position="162"/>
    </location>
</feature>
<organism evidence="2">
    <name type="scientific">Mycobacterium xenopi 4042</name>
    <dbReference type="NCBI Taxonomy" id="1299334"/>
    <lineage>
        <taxon>Bacteria</taxon>
        <taxon>Bacillati</taxon>
        <taxon>Actinomycetota</taxon>
        <taxon>Actinomycetes</taxon>
        <taxon>Mycobacteriales</taxon>
        <taxon>Mycobacteriaceae</taxon>
        <taxon>Mycobacterium</taxon>
    </lineage>
</organism>
<comment type="caution">
    <text evidence="2">The sequence shown here is derived from an EMBL/GenBank/DDBJ whole genome shotgun (WGS) entry which is preliminary data.</text>
</comment>
<protein>
    <submittedName>
        <fullName evidence="2">Putative eRCC4 domain protein</fullName>
    </submittedName>
</protein>
<dbReference type="EMBL" id="JAOB01000081">
    <property type="protein sequence ID" value="EUA13666.1"/>
    <property type="molecule type" value="Genomic_DNA"/>
</dbReference>
<reference evidence="2" key="1">
    <citation type="submission" date="2014-01" db="EMBL/GenBank/DDBJ databases">
        <authorList>
            <person name="Brown-Elliot B."/>
            <person name="Wallace R."/>
            <person name="Lenaerts A."/>
            <person name="Ordway D."/>
            <person name="DeGroote M.A."/>
            <person name="Parker T."/>
            <person name="Sizemore C."/>
            <person name="Tallon L.J."/>
            <person name="Sadzewicz L.K."/>
            <person name="Sengamalay N."/>
            <person name="Fraser C.M."/>
            <person name="Hine E."/>
            <person name="Shefchek K.A."/>
            <person name="Das S.P."/>
            <person name="Tettelin H."/>
        </authorList>
    </citation>
    <scope>NUCLEOTIDE SEQUENCE [LARGE SCALE GENOMIC DNA]</scope>
    <source>
        <strain evidence="2">4042</strain>
    </source>
</reference>
<feature type="compositionally biased region" description="Basic and acidic residues" evidence="1">
    <location>
        <begin position="113"/>
        <end position="132"/>
    </location>
</feature>
<dbReference type="PATRIC" id="fig|1299334.3.peg.8551"/>
<evidence type="ECO:0000256" key="1">
    <source>
        <dbReference type="SAM" id="MobiDB-lite"/>
    </source>
</evidence>
<evidence type="ECO:0000313" key="2">
    <source>
        <dbReference type="EMBL" id="EUA13666.1"/>
    </source>
</evidence>
<sequence>MAELLIAVNPDEDSRLPLLLRVPLGGGDLLFRTSGTWPREKALFAYPVPLDEWPDDPVIVERVRLRSCRRRGAAIDVIADRSRTTAPSSCSPRLGPRRGVLAVAAHPQTGTPERAHPDRPRARHRGAADRGRQPRAVRLPVRNPAGHHGQAGAAVRGLRNRR</sequence>
<name>X7Z3Q1_MYCXE</name>